<dbReference type="AlphaFoldDB" id="A0A364XYR4"/>
<dbReference type="RefSeq" id="WP_112749132.1">
    <property type="nucleotide sequence ID" value="NZ_QMFY01000015.1"/>
</dbReference>
<dbReference type="OrthoDB" id="827641at2"/>
<name>A0A364XYR4_9BACT</name>
<comment type="caution">
    <text evidence="1">The sequence shown here is derived from an EMBL/GenBank/DDBJ whole genome shotgun (WGS) entry which is preliminary data.</text>
</comment>
<evidence type="ECO:0000313" key="1">
    <source>
        <dbReference type="EMBL" id="RAV98735.1"/>
    </source>
</evidence>
<evidence type="ECO:0000313" key="2">
    <source>
        <dbReference type="Proteomes" id="UP000251889"/>
    </source>
</evidence>
<proteinExistence type="predicted"/>
<reference evidence="1 2" key="1">
    <citation type="submission" date="2018-06" db="EMBL/GenBank/DDBJ databases">
        <title>Chryseolinea flavus sp. nov., a member of the phylum Bacteroidetes isolated from soil.</title>
        <authorList>
            <person name="Li Y."/>
            <person name="Wang J."/>
        </authorList>
    </citation>
    <scope>NUCLEOTIDE SEQUENCE [LARGE SCALE GENOMIC DNA]</scope>
    <source>
        <strain evidence="1 2">SDU1-6</strain>
    </source>
</reference>
<keyword evidence="2" id="KW-1185">Reference proteome</keyword>
<gene>
    <name evidence="1" type="ORF">DQQ10_22220</name>
</gene>
<accession>A0A364XYR4</accession>
<sequence length="102" mass="11651">MDSKDQLPEFLPEDLSHNDIESISEFVSEVMFGAENTFAEHEENDGDCSHEQTSKNVMISIAPTALEFSFETACVRYYVMNSRFVNDIYTKIKVPPPQRSHS</sequence>
<dbReference type="Proteomes" id="UP000251889">
    <property type="component" value="Unassembled WGS sequence"/>
</dbReference>
<dbReference type="EMBL" id="QMFY01000015">
    <property type="protein sequence ID" value="RAV98735.1"/>
    <property type="molecule type" value="Genomic_DNA"/>
</dbReference>
<organism evidence="1 2">
    <name type="scientific">Pseudochryseolinea flava</name>
    <dbReference type="NCBI Taxonomy" id="2059302"/>
    <lineage>
        <taxon>Bacteria</taxon>
        <taxon>Pseudomonadati</taxon>
        <taxon>Bacteroidota</taxon>
        <taxon>Cytophagia</taxon>
        <taxon>Cytophagales</taxon>
        <taxon>Fulvivirgaceae</taxon>
        <taxon>Pseudochryseolinea</taxon>
    </lineage>
</organism>
<protein>
    <submittedName>
        <fullName evidence="1">Uncharacterized protein</fullName>
    </submittedName>
</protein>